<evidence type="ECO:0000313" key="5">
    <source>
        <dbReference type="Proteomes" id="UP000679749"/>
    </source>
</evidence>
<protein>
    <submittedName>
        <fullName evidence="4">HlyD family efflux transporter periplasmic adaptor subunit</fullName>
    </submittedName>
</protein>
<organism evidence="4 5">
    <name type="scientific">Neobacillus rhizophilus</name>
    <dbReference type="NCBI Taxonomy" id="2833579"/>
    <lineage>
        <taxon>Bacteria</taxon>
        <taxon>Bacillati</taxon>
        <taxon>Bacillota</taxon>
        <taxon>Bacilli</taxon>
        <taxon>Bacillales</taxon>
        <taxon>Bacillaceae</taxon>
        <taxon>Neobacillus</taxon>
    </lineage>
</organism>
<keyword evidence="3" id="KW-0472">Membrane</keyword>
<dbReference type="Gene3D" id="2.40.30.170">
    <property type="match status" value="1"/>
</dbReference>
<keyword evidence="3" id="KW-1133">Transmembrane helix</keyword>
<name>A0A942YSM8_9BACI</name>
<feature type="transmembrane region" description="Helical" evidence="3">
    <location>
        <begin position="12"/>
        <end position="32"/>
    </location>
</feature>
<dbReference type="SUPFAM" id="SSF51230">
    <property type="entry name" value="Single hybrid motif"/>
    <property type="match status" value="1"/>
</dbReference>
<keyword evidence="5" id="KW-1185">Reference proteome</keyword>
<dbReference type="Gene3D" id="6.20.50.140">
    <property type="match status" value="1"/>
</dbReference>
<reference evidence="4" key="1">
    <citation type="submission" date="2021-05" db="EMBL/GenBank/DDBJ databases">
        <title>Novel Bacillus species.</title>
        <authorList>
            <person name="Liu G."/>
        </authorList>
    </citation>
    <scope>NUCLEOTIDE SEQUENCE</scope>
    <source>
        <strain evidence="4">FJAT-49825</strain>
    </source>
</reference>
<sequence length="289" mass="31229">MSTNQKKTGKKKIVIWSILGLLAIAIISAIIFTPKGLGTFEKETAQIDDITTYYTFSGTIEAKNKKTITSDAPMQIKEVKVKTGDQVKSGDVLLESKDGKKIKAAINGEITKIYVEKNVEVMTGAQLVDIVDYSVLQTTVKVDEYDLKYLSVGQEVIVAVNALEKEIKGTVSAISKEAANENGVSYFTATIDLNNDEAIKVGMSTEAKILKQNVSGIITLSMKAINFDSKNKPYVLIPTEKGAQVKKYVQTGVNDGTIIEIKEGINAGDVVMIINKDNAASAMMHGGNP</sequence>
<comment type="caution">
    <text evidence="4">The sequence shown here is derived from an EMBL/GenBank/DDBJ whole genome shotgun (WGS) entry which is preliminary data.</text>
</comment>
<dbReference type="AlphaFoldDB" id="A0A942YSM8"/>
<evidence type="ECO:0000256" key="3">
    <source>
        <dbReference type="SAM" id="Phobius"/>
    </source>
</evidence>
<proteinExistence type="predicted"/>
<dbReference type="RefSeq" id="WP_213115830.1">
    <property type="nucleotide sequence ID" value="NZ_JAGYPF010000001.1"/>
</dbReference>
<dbReference type="Proteomes" id="UP000679749">
    <property type="component" value="Unassembled WGS sequence"/>
</dbReference>
<evidence type="ECO:0000256" key="2">
    <source>
        <dbReference type="ARBA" id="ARBA00023054"/>
    </source>
</evidence>
<keyword evidence="2" id="KW-0175">Coiled coil</keyword>
<gene>
    <name evidence="4" type="ORF">KHA99_02400</name>
</gene>
<accession>A0A942YSM8</accession>
<evidence type="ECO:0000313" key="4">
    <source>
        <dbReference type="EMBL" id="MBS4211304.1"/>
    </source>
</evidence>
<comment type="subcellular location">
    <subcellularLocation>
        <location evidence="1">Cell envelope</location>
    </subcellularLocation>
</comment>
<dbReference type="InterPro" id="IPR011053">
    <property type="entry name" value="Single_hybrid_motif"/>
</dbReference>
<evidence type="ECO:0000256" key="1">
    <source>
        <dbReference type="ARBA" id="ARBA00004196"/>
    </source>
</evidence>
<dbReference type="PANTHER" id="PTHR32347:SF14">
    <property type="entry name" value="EFFLUX SYSTEM COMPONENT YKNX-RELATED"/>
    <property type="match status" value="1"/>
</dbReference>
<dbReference type="EMBL" id="JAGYPF010000001">
    <property type="protein sequence ID" value="MBS4211304.1"/>
    <property type="molecule type" value="Genomic_DNA"/>
</dbReference>
<dbReference type="Gene3D" id="2.40.50.100">
    <property type="match status" value="1"/>
</dbReference>
<dbReference type="InterPro" id="IPR050465">
    <property type="entry name" value="UPF0194_transport"/>
</dbReference>
<keyword evidence="3" id="KW-0812">Transmembrane</keyword>
<dbReference type="PANTHER" id="PTHR32347">
    <property type="entry name" value="EFFLUX SYSTEM COMPONENT YKNX-RELATED"/>
    <property type="match status" value="1"/>
</dbReference>
<dbReference type="GO" id="GO:0030313">
    <property type="term" value="C:cell envelope"/>
    <property type="evidence" value="ECO:0007669"/>
    <property type="project" value="UniProtKB-SubCell"/>
</dbReference>